<keyword evidence="2" id="KW-1185">Reference proteome</keyword>
<dbReference type="OrthoDB" id="3788048at2759"/>
<feature type="non-terminal residue" evidence="1">
    <location>
        <position position="69"/>
    </location>
</feature>
<gene>
    <name evidence="1" type="ORF">EJ02DRAFT_296648</name>
</gene>
<reference evidence="1" key="1">
    <citation type="journal article" date="2020" name="Stud. Mycol.">
        <title>101 Dothideomycetes genomes: a test case for predicting lifestyles and emergence of pathogens.</title>
        <authorList>
            <person name="Haridas S."/>
            <person name="Albert R."/>
            <person name="Binder M."/>
            <person name="Bloem J."/>
            <person name="Labutti K."/>
            <person name="Salamov A."/>
            <person name="Andreopoulos B."/>
            <person name="Baker S."/>
            <person name="Barry K."/>
            <person name="Bills G."/>
            <person name="Bluhm B."/>
            <person name="Cannon C."/>
            <person name="Castanera R."/>
            <person name="Culley D."/>
            <person name="Daum C."/>
            <person name="Ezra D."/>
            <person name="Gonzalez J."/>
            <person name="Henrissat B."/>
            <person name="Kuo A."/>
            <person name="Liang C."/>
            <person name="Lipzen A."/>
            <person name="Lutzoni F."/>
            <person name="Magnuson J."/>
            <person name="Mondo S."/>
            <person name="Nolan M."/>
            <person name="Ohm R."/>
            <person name="Pangilinan J."/>
            <person name="Park H.-J."/>
            <person name="Ramirez L."/>
            <person name="Alfaro M."/>
            <person name="Sun H."/>
            <person name="Tritt A."/>
            <person name="Yoshinaga Y."/>
            <person name="Zwiers L.-H."/>
            <person name="Turgeon B."/>
            <person name="Goodwin S."/>
            <person name="Spatafora J."/>
            <person name="Crous P."/>
            <person name="Grigoriev I."/>
        </authorList>
    </citation>
    <scope>NUCLEOTIDE SEQUENCE</scope>
    <source>
        <strain evidence="1">CBS 161.51</strain>
    </source>
</reference>
<evidence type="ECO:0000313" key="1">
    <source>
        <dbReference type="EMBL" id="KAF1936092.1"/>
    </source>
</evidence>
<proteinExistence type="predicted"/>
<accession>A0A6A5S7S5</accession>
<dbReference type="AlphaFoldDB" id="A0A6A5S7S5"/>
<organism evidence="1 2">
    <name type="scientific">Clathrospora elynae</name>
    <dbReference type="NCBI Taxonomy" id="706981"/>
    <lineage>
        <taxon>Eukaryota</taxon>
        <taxon>Fungi</taxon>
        <taxon>Dikarya</taxon>
        <taxon>Ascomycota</taxon>
        <taxon>Pezizomycotina</taxon>
        <taxon>Dothideomycetes</taxon>
        <taxon>Pleosporomycetidae</taxon>
        <taxon>Pleosporales</taxon>
        <taxon>Diademaceae</taxon>
        <taxon>Clathrospora</taxon>
    </lineage>
</organism>
<sequence length="69" mass="7907">QSTHSLQPLDVVLFKLLLTAYSKELSTHLHKSQGLIPIKKGDCFLLFWKAWIISFKEETILKSFEATGM</sequence>
<evidence type="ECO:0000313" key="2">
    <source>
        <dbReference type="Proteomes" id="UP000800038"/>
    </source>
</evidence>
<dbReference type="Proteomes" id="UP000800038">
    <property type="component" value="Unassembled WGS sequence"/>
</dbReference>
<protein>
    <submittedName>
        <fullName evidence="1">Uncharacterized protein</fullName>
    </submittedName>
</protein>
<name>A0A6A5S7S5_9PLEO</name>
<dbReference type="EMBL" id="ML976211">
    <property type="protein sequence ID" value="KAF1936092.1"/>
    <property type="molecule type" value="Genomic_DNA"/>
</dbReference>
<feature type="non-terminal residue" evidence="1">
    <location>
        <position position="1"/>
    </location>
</feature>